<dbReference type="InterPro" id="IPR036291">
    <property type="entry name" value="NAD(P)-bd_dom_sf"/>
</dbReference>
<dbReference type="RefSeq" id="WP_147188083.1">
    <property type="nucleotide sequence ID" value="NZ_CP042435.1"/>
</dbReference>
<dbReference type="PANTHER" id="PTHR43242:SF1">
    <property type="entry name" value="NAD(P)-BINDING ROSSMANN-FOLD SUPERFAMILY PROTEIN"/>
    <property type="match status" value="1"/>
</dbReference>
<protein>
    <submittedName>
        <fullName evidence="2">SDR family oxidoreductase</fullName>
    </submittedName>
</protein>
<keyword evidence="3" id="KW-1185">Reference proteome</keyword>
<dbReference type="Gene3D" id="3.40.50.720">
    <property type="entry name" value="NAD(P)-binding Rossmann-like Domain"/>
    <property type="match status" value="1"/>
</dbReference>
<organism evidence="2 3">
    <name type="scientific">Panacibacter ginsenosidivorans</name>
    <dbReference type="NCBI Taxonomy" id="1813871"/>
    <lineage>
        <taxon>Bacteria</taxon>
        <taxon>Pseudomonadati</taxon>
        <taxon>Bacteroidota</taxon>
        <taxon>Chitinophagia</taxon>
        <taxon>Chitinophagales</taxon>
        <taxon>Chitinophagaceae</taxon>
        <taxon>Panacibacter</taxon>
    </lineage>
</organism>
<reference evidence="2 3" key="1">
    <citation type="journal article" date="2016" name="Int. J. Syst. Evol. Microbiol.">
        <title>Panacibacter ginsenosidivorans gen. nov., sp. nov., with ginsenoside converting activity isolated from soil of a ginseng field.</title>
        <authorList>
            <person name="Siddiqi M.Z."/>
            <person name="Muhammad Shafi S."/>
            <person name="Choi K.D."/>
            <person name="Im W.T."/>
        </authorList>
    </citation>
    <scope>NUCLEOTIDE SEQUENCE [LARGE SCALE GENOMIC DNA]</scope>
    <source>
        <strain evidence="2 3">Gsoil1550</strain>
    </source>
</reference>
<evidence type="ECO:0000259" key="1">
    <source>
        <dbReference type="Pfam" id="PF04321"/>
    </source>
</evidence>
<proteinExistence type="predicted"/>
<dbReference type="KEGG" id="pgin:FRZ67_02785"/>
<dbReference type="CDD" id="cd05254">
    <property type="entry name" value="dTDP_HR_like_SDR_e"/>
    <property type="match status" value="1"/>
</dbReference>
<dbReference type="AlphaFoldDB" id="A0A5B8V614"/>
<dbReference type="Proteomes" id="UP000321533">
    <property type="component" value="Chromosome"/>
</dbReference>
<dbReference type="OrthoDB" id="9803892at2"/>
<dbReference type="PANTHER" id="PTHR43242">
    <property type="entry name" value="NAD(P)-BINDING ROSSMANN-FOLD SUPERFAMILY PROTEIN"/>
    <property type="match status" value="1"/>
</dbReference>
<dbReference type="SUPFAM" id="SSF51735">
    <property type="entry name" value="NAD(P)-binding Rossmann-fold domains"/>
    <property type="match status" value="1"/>
</dbReference>
<name>A0A5B8V614_9BACT</name>
<dbReference type="InterPro" id="IPR029903">
    <property type="entry name" value="RmlD-like-bd"/>
</dbReference>
<gene>
    <name evidence="2" type="ORF">FRZ67_02785</name>
</gene>
<evidence type="ECO:0000313" key="2">
    <source>
        <dbReference type="EMBL" id="QEC66283.1"/>
    </source>
</evidence>
<dbReference type="GO" id="GO:0019305">
    <property type="term" value="P:dTDP-rhamnose biosynthetic process"/>
    <property type="evidence" value="ECO:0007669"/>
    <property type="project" value="UniProtKB-UniPathway"/>
</dbReference>
<dbReference type="UniPathway" id="UPA00124"/>
<dbReference type="Pfam" id="PF04321">
    <property type="entry name" value="RmlD_sub_bind"/>
    <property type="match status" value="1"/>
</dbReference>
<feature type="domain" description="RmlD-like substrate binding" evidence="1">
    <location>
        <begin position="1"/>
        <end position="295"/>
    </location>
</feature>
<accession>A0A5B8V614</accession>
<dbReference type="EMBL" id="CP042435">
    <property type="protein sequence ID" value="QEC66283.1"/>
    <property type="molecule type" value="Genomic_DNA"/>
</dbReference>
<evidence type="ECO:0000313" key="3">
    <source>
        <dbReference type="Proteomes" id="UP000321533"/>
    </source>
</evidence>
<sequence length="297" mass="33012">MKILITGANGFLGQHLTLFLAEKGYNIIACSRGACRIPERFHFEYFPVELTDKIAVNALVRNISPGIIIHTAANSKPDDCHINREACLQQNVEATKNLLQSLKAVSTKAKFIYISTDFIFGENGPHSEDATTDPLNFYGESKLMAEQCVKESGLSYAIVRPVFIYGPVWDGVRHTFLQWVKNSLEHGKAIKVVSDQTRTPTFVKDICKGIKAIIDSEQTGDFHLAGKDLLSPYDMAIAVASFLNLNAALIENVTSESFKEPVQRAKRSGLRIDKAKQLLQYDPVDFAKGVELTFNNQ</sequence>